<gene>
    <name evidence="2" type="ORF">PHYPSEUDO_009237</name>
</gene>
<dbReference type="Pfam" id="PF24906">
    <property type="entry name" value="Zf_WRKY19"/>
    <property type="match status" value="3"/>
</dbReference>
<evidence type="ECO:0000313" key="3">
    <source>
        <dbReference type="Proteomes" id="UP000694044"/>
    </source>
</evidence>
<accession>A0A8T1VD51</accession>
<comment type="caution">
    <text evidence="2">The sequence shown here is derived from an EMBL/GenBank/DDBJ whole genome shotgun (WGS) entry which is preliminary data.</text>
</comment>
<evidence type="ECO:0000313" key="2">
    <source>
        <dbReference type="EMBL" id="KAG7378991.1"/>
    </source>
</evidence>
<name>A0A8T1VD51_9STRA</name>
<dbReference type="OrthoDB" id="94245at2759"/>
<dbReference type="EMBL" id="JAGDFM010000380">
    <property type="protein sequence ID" value="KAG7378991.1"/>
    <property type="molecule type" value="Genomic_DNA"/>
</dbReference>
<sequence length="222" mass="23895">MPATATRRKVPGCSVPGCIKQAQTRKLCKAHGGGMRCRSPNCTKLVQSRGLCVAHGGGRRCVFDGCSKLAQYKGLCFSHGGSRYCSAPGCHKYAQIRACCKSHANLLGPPESTCSVAKLQASPAHASPPPTSNGFKNAMGDVAHPVLPHILYRGDSQASAPRVASCDKILPHLASRFVIPKRPATDLDTLKTFSTKESTALELFRPYCRRLYCQPRLMQGNL</sequence>
<dbReference type="PANTHER" id="PTHR31827">
    <property type="entry name" value="EMB|CAB89363.1"/>
    <property type="match status" value="1"/>
</dbReference>
<proteinExistence type="predicted"/>
<organism evidence="2 3">
    <name type="scientific">Phytophthora pseudosyringae</name>
    <dbReference type="NCBI Taxonomy" id="221518"/>
    <lineage>
        <taxon>Eukaryota</taxon>
        <taxon>Sar</taxon>
        <taxon>Stramenopiles</taxon>
        <taxon>Oomycota</taxon>
        <taxon>Peronosporomycetes</taxon>
        <taxon>Peronosporales</taxon>
        <taxon>Peronosporaceae</taxon>
        <taxon>Phytophthora</taxon>
    </lineage>
</organism>
<feature type="domain" description="WRKY19-like zinc finger" evidence="1">
    <location>
        <begin position="36"/>
        <end position="57"/>
    </location>
</feature>
<dbReference type="Proteomes" id="UP000694044">
    <property type="component" value="Unassembled WGS sequence"/>
</dbReference>
<evidence type="ECO:0000259" key="1">
    <source>
        <dbReference type="Pfam" id="PF24906"/>
    </source>
</evidence>
<dbReference type="InterPro" id="IPR056866">
    <property type="entry name" value="Znf_WRKY19"/>
</dbReference>
<feature type="domain" description="WRKY19-like zinc finger" evidence="1">
    <location>
        <begin position="13"/>
        <end position="33"/>
    </location>
</feature>
<protein>
    <recommendedName>
        <fullName evidence="1">WRKY19-like zinc finger domain-containing protein</fullName>
    </recommendedName>
</protein>
<feature type="domain" description="WRKY19-like zinc finger" evidence="1">
    <location>
        <begin position="58"/>
        <end position="81"/>
    </location>
</feature>
<keyword evidence="3" id="KW-1185">Reference proteome</keyword>
<dbReference type="AlphaFoldDB" id="A0A8T1VD51"/>
<reference evidence="2" key="1">
    <citation type="submission" date="2021-02" db="EMBL/GenBank/DDBJ databases">
        <authorList>
            <person name="Palmer J.M."/>
        </authorList>
    </citation>
    <scope>NUCLEOTIDE SEQUENCE</scope>
    <source>
        <strain evidence="2">SCRP734</strain>
    </source>
</reference>
<dbReference type="PANTHER" id="PTHR31827:SF1">
    <property type="entry name" value="EMB|CAB89363.1"/>
    <property type="match status" value="1"/>
</dbReference>